<organism evidence="2 3">
    <name type="scientific">Clostridium aciditolerans</name>
    <dbReference type="NCBI Taxonomy" id="339861"/>
    <lineage>
        <taxon>Bacteria</taxon>
        <taxon>Bacillati</taxon>
        <taxon>Bacillota</taxon>
        <taxon>Clostridia</taxon>
        <taxon>Eubacteriales</taxon>
        <taxon>Clostridiaceae</taxon>
        <taxon>Clostridium</taxon>
    </lineage>
</organism>
<feature type="transmembrane region" description="Helical" evidence="1">
    <location>
        <begin position="148"/>
        <end position="168"/>
    </location>
</feature>
<name>A0A934HZ99_9CLOT</name>
<dbReference type="Proteomes" id="UP000622687">
    <property type="component" value="Unassembled WGS sequence"/>
</dbReference>
<feature type="transmembrane region" description="Helical" evidence="1">
    <location>
        <begin position="116"/>
        <end position="136"/>
    </location>
</feature>
<comment type="caution">
    <text evidence="2">The sequence shown here is derived from an EMBL/GenBank/DDBJ whole genome shotgun (WGS) entry which is preliminary data.</text>
</comment>
<gene>
    <name evidence="2" type="ORF">I6U51_12325</name>
</gene>
<keyword evidence="1" id="KW-0812">Transmembrane</keyword>
<proteinExistence type="predicted"/>
<accession>A0A934HZ99</accession>
<keyword evidence="1" id="KW-1133">Transmembrane helix</keyword>
<feature type="transmembrane region" description="Helical" evidence="1">
    <location>
        <begin position="6"/>
        <end position="38"/>
    </location>
</feature>
<sequence>MNLKSIGIMALLLVVISLIYNTVGIGITTLILAIIFLIQAVLFSIKTEYYDKFLSFMNPRLYSAYNEKGSDFINKKRRMQIICYYILSVVTGFNAFIQIRLMTKIDTRYVFSLREFLAFALGTLGIIFLIDYISILALKKSKTANEDLVWNIIIGIVLAIILIGFVSFDILNLIF</sequence>
<dbReference type="EMBL" id="JAEEGB010000013">
    <property type="protein sequence ID" value="MBI6873488.1"/>
    <property type="molecule type" value="Genomic_DNA"/>
</dbReference>
<keyword evidence="3" id="KW-1185">Reference proteome</keyword>
<reference evidence="2" key="1">
    <citation type="submission" date="2020-12" db="EMBL/GenBank/DDBJ databases">
        <title>Clostridium thailandense sp. nov., a novel acetogenic bacterium isolated from peat land soil in Thailand.</title>
        <authorList>
            <person name="Chaikitkaew S."/>
            <person name="Birkeland N.K."/>
        </authorList>
    </citation>
    <scope>NUCLEOTIDE SEQUENCE</scope>
    <source>
        <strain evidence="2">DSM 17425</strain>
    </source>
</reference>
<feature type="transmembrane region" description="Helical" evidence="1">
    <location>
        <begin position="82"/>
        <end position="101"/>
    </location>
</feature>
<keyword evidence="1" id="KW-0472">Membrane</keyword>
<dbReference type="RefSeq" id="WP_211142902.1">
    <property type="nucleotide sequence ID" value="NZ_JAEEGB010000013.1"/>
</dbReference>
<evidence type="ECO:0000313" key="3">
    <source>
        <dbReference type="Proteomes" id="UP000622687"/>
    </source>
</evidence>
<evidence type="ECO:0000313" key="2">
    <source>
        <dbReference type="EMBL" id="MBI6873488.1"/>
    </source>
</evidence>
<protein>
    <submittedName>
        <fullName evidence="2">Uncharacterized protein</fullName>
    </submittedName>
</protein>
<evidence type="ECO:0000256" key="1">
    <source>
        <dbReference type="SAM" id="Phobius"/>
    </source>
</evidence>
<dbReference type="AlphaFoldDB" id="A0A934HZ99"/>